<comment type="caution">
    <text evidence="2">The sequence shown here is derived from an EMBL/GenBank/DDBJ whole genome shotgun (WGS) entry which is preliminary data.</text>
</comment>
<evidence type="ECO:0000259" key="1">
    <source>
        <dbReference type="Pfam" id="PF03886"/>
    </source>
</evidence>
<protein>
    <recommendedName>
        <fullName evidence="1">ABC-type transport auxiliary lipoprotein component domain-containing protein</fullName>
    </recommendedName>
</protein>
<gene>
    <name evidence="2" type="ORF">GALL_413730</name>
</gene>
<accession>A0A1J5QHE0</accession>
<proteinExistence type="predicted"/>
<sequence length="224" mass="24234">MNPARRIPRFPARLACLLSVGFALGSGLSACSLPAVRAPMQQTYRLLPADIRTAALPQPVVLQMLRTNAAPGFESSAMMYSRTADTLSPYRDSRWLAAPSQLIDDAIARTLSRQPWISAVQQRTVLVNAPWTLHCSLNRLEHDVSTNPGTVRLDLSCQLIDNPTERIAAHWAFDGAQPVAVNDAGHFAQAAQTLLDQALAGLVDRIRSAVARPQPVPAASTPAR</sequence>
<dbReference type="Pfam" id="PF03886">
    <property type="entry name" value="ABC_trans_aux"/>
    <property type="match status" value="1"/>
</dbReference>
<dbReference type="SUPFAM" id="SSF159594">
    <property type="entry name" value="XCC0632-like"/>
    <property type="match status" value="1"/>
</dbReference>
<evidence type="ECO:0000313" key="2">
    <source>
        <dbReference type="EMBL" id="OIQ76939.1"/>
    </source>
</evidence>
<reference evidence="2" key="1">
    <citation type="submission" date="2016-10" db="EMBL/GenBank/DDBJ databases">
        <title>Sequence of Gallionella enrichment culture.</title>
        <authorList>
            <person name="Poehlein A."/>
            <person name="Muehling M."/>
            <person name="Daniel R."/>
        </authorList>
    </citation>
    <scope>NUCLEOTIDE SEQUENCE</scope>
</reference>
<organism evidence="2">
    <name type="scientific">mine drainage metagenome</name>
    <dbReference type="NCBI Taxonomy" id="410659"/>
    <lineage>
        <taxon>unclassified sequences</taxon>
        <taxon>metagenomes</taxon>
        <taxon>ecological metagenomes</taxon>
    </lineage>
</organism>
<feature type="domain" description="ABC-type transport auxiliary lipoprotein component" evidence="1">
    <location>
        <begin position="56"/>
        <end position="199"/>
    </location>
</feature>
<dbReference type="EMBL" id="MLJW01001734">
    <property type="protein sequence ID" value="OIQ76939.1"/>
    <property type="molecule type" value="Genomic_DNA"/>
</dbReference>
<dbReference type="Gene3D" id="3.40.50.10610">
    <property type="entry name" value="ABC-type transport auxiliary lipoprotein component"/>
    <property type="match status" value="1"/>
</dbReference>
<dbReference type="InterPro" id="IPR005586">
    <property type="entry name" value="ABC_trans_aux"/>
</dbReference>
<dbReference type="PROSITE" id="PS51257">
    <property type="entry name" value="PROKAR_LIPOPROTEIN"/>
    <property type="match status" value="1"/>
</dbReference>
<dbReference type="AlphaFoldDB" id="A0A1J5QHE0"/>
<name>A0A1J5QHE0_9ZZZZ</name>